<dbReference type="InterPro" id="IPR001128">
    <property type="entry name" value="Cyt_P450"/>
</dbReference>
<keyword evidence="7" id="KW-0503">Monooxygenase</keyword>
<dbReference type="OrthoDB" id="2789670at2759"/>
<dbReference type="RefSeq" id="XP_022966927.1">
    <property type="nucleotide sequence ID" value="XM_023111159.1"/>
</dbReference>
<reference evidence="9" key="1">
    <citation type="submission" date="2025-08" db="UniProtKB">
        <authorList>
            <consortium name="RefSeq"/>
        </authorList>
    </citation>
    <scope>IDENTIFICATION</scope>
    <source>
        <tissue evidence="9">Young leaves</tissue>
    </source>
</reference>
<keyword evidence="8" id="KW-1185">Reference proteome</keyword>
<dbReference type="GO" id="GO:0016705">
    <property type="term" value="F:oxidoreductase activity, acting on paired donors, with incorporation or reduction of molecular oxygen"/>
    <property type="evidence" value="ECO:0007669"/>
    <property type="project" value="InterPro"/>
</dbReference>
<evidence type="ECO:0000256" key="3">
    <source>
        <dbReference type="ARBA" id="ARBA00022617"/>
    </source>
</evidence>
<dbReference type="InterPro" id="IPR036396">
    <property type="entry name" value="Cyt_P450_sf"/>
</dbReference>
<evidence type="ECO:0000256" key="7">
    <source>
        <dbReference type="ARBA" id="ARBA00023033"/>
    </source>
</evidence>
<keyword evidence="4" id="KW-0479">Metal-binding</keyword>
<name>A0A6J1HPB4_CUCMA</name>
<dbReference type="SUPFAM" id="SSF48264">
    <property type="entry name" value="Cytochrome P450"/>
    <property type="match status" value="1"/>
</dbReference>
<dbReference type="PANTHER" id="PTHR47955:SF19">
    <property type="entry name" value="CYTOCHROME P450 71A9-LIKE ISOFORM X1"/>
    <property type="match status" value="1"/>
</dbReference>
<dbReference type="KEGG" id="cmax:111466492"/>
<accession>A0A6J1HPB4</accession>
<proteinExistence type="inferred from homology"/>
<dbReference type="GO" id="GO:0020037">
    <property type="term" value="F:heme binding"/>
    <property type="evidence" value="ECO:0007669"/>
    <property type="project" value="InterPro"/>
</dbReference>
<sequence length="140" mass="16127">MHAIKKLTYNFLDIAFTPYRDYWREIHKICILELFSIKRVLSYKPIREQEVGLLIESISQSASCGTVVDLTEKCIAFTTKVIFRIAFGKPFKGDGFHELVSEAEALLGCYSAFEFFPVPFVGKVIDWFSGREARLEKVFN</sequence>
<organism evidence="8 9">
    <name type="scientific">Cucurbita maxima</name>
    <name type="common">Pumpkin</name>
    <name type="synonym">Winter squash</name>
    <dbReference type="NCBI Taxonomy" id="3661"/>
    <lineage>
        <taxon>Eukaryota</taxon>
        <taxon>Viridiplantae</taxon>
        <taxon>Streptophyta</taxon>
        <taxon>Embryophyta</taxon>
        <taxon>Tracheophyta</taxon>
        <taxon>Spermatophyta</taxon>
        <taxon>Magnoliopsida</taxon>
        <taxon>eudicotyledons</taxon>
        <taxon>Gunneridae</taxon>
        <taxon>Pentapetalae</taxon>
        <taxon>rosids</taxon>
        <taxon>fabids</taxon>
        <taxon>Cucurbitales</taxon>
        <taxon>Cucurbitaceae</taxon>
        <taxon>Cucurbiteae</taxon>
        <taxon>Cucurbita</taxon>
    </lineage>
</organism>
<dbReference type="GO" id="GO:0004497">
    <property type="term" value="F:monooxygenase activity"/>
    <property type="evidence" value="ECO:0007669"/>
    <property type="project" value="UniProtKB-KW"/>
</dbReference>
<protein>
    <submittedName>
        <fullName evidence="9">Cytochrome P450 71B35-like</fullName>
    </submittedName>
</protein>
<evidence type="ECO:0000256" key="4">
    <source>
        <dbReference type="ARBA" id="ARBA00022723"/>
    </source>
</evidence>
<dbReference type="Pfam" id="PF00067">
    <property type="entry name" value="p450"/>
    <property type="match status" value="1"/>
</dbReference>
<keyword evidence="3" id="KW-0349">Heme</keyword>
<dbReference type="Proteomes" id="UP000504608">
    <property type="component" value="Unplaced"/>
</dbReference>
<dbReference type="GO" id="GO:0005506">
    <property type="term" value="F:iron ion binding"/>
    <property type="evidence" value="ECO:0007669"/>
    <property type="project" value="InterPro"/>
</dbReference>
<evidence type="ECO:0000256" key="1">
    <source>
        <dbReference type="ARBA" id="ARBA00001971"/>
    </source>
</evidence>
<evidence type="ECO:0000256" key="5">
    <source>
        <dbReference type="ARBA" id="ARBA00023002"/>
    </source>
</evidence>
<evidence type="ECO:0000256" key="6">
    <source>
        <dbReference type="ARBA" id="ARBA00023004"/>
    </source>
</evidence>
<evidence type="ECO:0000256" key="2">
    <source>
        <dbReference type="ARBA" id="ARBA00010617"/>
    </source>
</evidence>
<evidence type="ECO:0000313" key="8">
    <source>
        <dbReference type="Proteomes" id="UP000504608"/>
    </source>
</evidence>
<evidence type="ECO:0000313" key="9">
    <source>
        <dbReference type="RefSeq" id="XP_022966927.1"/>
    </source>
</evidence>
<keyword evidence="6" id="KW-0408">Iron</keyword>
<comment type="cofactor">
    <cofactor evidence="1">
        <name>heme</name>
        <dbReference type="ChEBI" id="CHEBI:30413"/>
    </cofactor>
</comment>
<keyword evidence="5" id="KW-0560">Oxidoreductase</keyword>
<dbReference type="PANTHER" id="PTHR47955">
    <property type="entry name" value="CYTOCHROME P450 FAMILY 71 PROTEIN"/>
    <property type="match status" value="1"/>
</dbReference>
<dbReference type="GeneID" id="111466492"/>
<gene>
    <name evidence="9" type="primary">LOC111466492</name>
</gene>
<dbReference type="Gene3D" id="1.10.630.10">
    <property type="entry name" value="Cytochrome P450"/>
    <property type="match status" value="1"/>
</dbReference>
<comment type="similarity">
    <text evidence="2">Belongs to the cytochrome P450 family.</text>
</comment>
<dbReference type="AlphaFoldDB" id="A0A6J1HPB4"/>